<dbReference type="GO" id="GO:0009097">
    <property type="term" value="P:isoleucine biosynthetic process"/>
    <property type="evidence" value="ECO:0007669"/>
    <property type="project" value="UniProtKB-UniPathway"/>
</dbReference>
<feature type="domain" description="Thiamine pyrophosphate enzyme TPP-binding" evidence="15">
    <location>
        <begin position="518"/>
        <end position="667"/>
    </location>
</feature>
<dbReference type="NCBIfam" id="TIGR00118">
    <property type="entry name" value="acolac_lg"/>
    <property type="match status" value="1"/>
</dbReference>
<keyword evidence="5 12" id="KW-0028">Amino-acid biosynthesis</keyword>
<dbReference type="Gene3D" id="3.40.50.1220">
    <property type="entry name" value="TPP-binding domain"/>
    <property type="match status" value="1"/>
</dbReference>
<keyword evidence="18" id="KW-1185">Reference proteome</keyword>
<keyword evidence="10 12" id="KW-0786">Thiamine pyrophosphate</keyword>
<dbReference type="Pfam" id="PF02775">
    <property type="entry name" value="TPP_enzyme_C"/>
    <property type="match status" value="1"/>
</dbReference>
<evidence type="ECO:0000256" key="2">
    <source>
        <dbReference type="ARBA" id="ARBA00005025"/>
    </source>
</evidence>
<organism evidence="17 18">
    <name type="scientific">Salinomyces thailandicus</name>
    <dbReference type="NCBI Taxonomy" id="706561"/>
    <lineage>
        <taxon>Eukaryota</taxon>
        <taxon>Fungi</taxon>
        <taxon>Dikarya</taxon>
        <taxon>Ascomycota</taxon>
        <taxon>Pezizomycotina</taxon>
        <taxon>Dothideomycetes</taxon>
        <taxon>Dothideomycetidae</taxon>
        <taxon>Mycosphaerellales</taxon>
        <taxon>Teratosphaeriaceae</taxon>
        <taxon>Salinomyces</taxon>
    </lineage>
</organism>
<sequence>MNTATMLSAHPAKKAIQCLPRARRFSSTPASAAVSPYKRAAQSQSQAQQASRRNVSASTKQSAQAQAATAPQRTVPSPAFNRDDQARMRDVQPLQPFRQLEMDHSFVGMKGGEIFHEMMLRQGVKHVFGYPGGAILPVFDAIYNSKHFDFILPRHEQGAGHMAEGYARATGKPGVVLVTSGPGATNVVTPMQDALMDGTPLVVFSGQVVTSALGSDAFQEADIVGISRACTKWNVMVKNIAELPRRINEAFEIATSGRPGPVLVDLPKDVTAGTLTRPIPMTSTLPNHKSAATMAARELSMKQRDTSIQRAADLINVAKKPVIYAGQGILGHPDGPRMLKELADKSQIPVTTTLQGLGGFDELDPKSLHMLGMHGSAYANMSMQEADLILALGARFDDRITGSVPRFAPAARKAADEGRGGIVHFDIMPKNINKVVQATEAVEGDVTANLGLLLPQVESRTPAQRQEWFDQISAWKERFPWAYEKEDGPDAMIKPQTVISTLSDMTADRKDDTIICTGVGQHQMWTAQHFRWRTPRSMITSGGLGTMGYGLPASIGAKVAQPNKLVIDIDGDASFLMTQTELSTAAEFNIGVKVIVLNNEEQGMVTQWQSLFYNDRFAHTHQRNPNFVKLAEAMNVPARRTTKLASLKDDLTWLIDGSGDGPAFLEVVTDQKVPVLPMVPGGSALHEFLVYDEAKEKERRRKTRERSGRLKMAAEKRTHAEASADDVQPGAERSEKQQKQNGDLKAENGDSEQHRQGE</sequence>
<keyword evidence="8 12" id="KW-0460">Magnesium</keyword>
<dbReference type="FunFam" id="3.40.50.970:FF:000007">
    <property type="entry name" value="Acetolactate synthase"/>
    <property type="match status" value="1"/>
</dbReference>
<gene>
    <name evidence="17" type="ORF">B0A50_04661</name>
</gene>
<feature type="region of interest" description="Disordered" evidence="13">
    <location>
        <begin position="695"/>
        <end position="758"/>
    </location>
</feature>
<dbReference type="Pfam" id="PF02776">
    <property type="entry name" value="TPP_enzyme_N"/>
    <property type="match status" value="1"/>
</dbReference>
<evidence type="ECO:0000256" key="12">
    <source>
        <dbReference type="RuleBase" id="RU003591"/>
    </source>
</evidence>
<dbReference type="InterPro" id="IPR029035">
    <property type="entry name" value="DHS-like_NAD/FAD-binding_dom"/>
</dbReference>
<evidence type="ECO:0000259" key="14">
    <source>
        <dbReference type="Pfam" id="PF00205"/>
    </source>
</evidence>
<dbReference type="GO" id="GO:0030976">
    <property type="term" value="F:thiamine pyrophosphate binding"/>
    <property type="evidence" value="ECO:0007669"/>
    <property type="project" value="UniProtKB-UniRule"/>
</dbReference>
<name>A0A4U0TV74_9PEZI</name>
<dbReference type="PROSITE" id="PS00187">
    <property type="entry name" value="TPP_ENZYMES"/>
    <property type="match status" value="1"/>
</dbReference>
<dbReference type="EC" id="2.2.1.6" evidence="4 12"/>
<dbReference type="InterPro" id="IPR000399">
    <property type="entry name" value="TPP-bd_CS"/>
</dbReference>
<evidence type="ECO:0000256" key="13">
    <source>
        <dbReference type="SAM" id="MobiDB-lite"/>
    </source>
</evidence>
<evidence type="ECO:0000256" key="10">
    <source>
        <dbReference type="ARBA" id="ARBA00023052"/>
    </source>
</evidence>
<dbReference type="Gene3D" id="3.40.50.970">
    <property type="match status" value="2"/>
</dbReference>
<dbReference type="InterPro" id="IPR029061">
    <property type="entry name" value="THDP-binding"/>
</dbReference>
<dbReference type="GO" id="GO:0005948">
    <property type="term" value="C:acetolactate synthase complex"/>
    <property type="evidence" value="ECO:0007669"/>
    <property type="project" value="TreeGrafter"/>
</dbReference>
<feature type="region of interest" description="Disordered" evidence="13">
    <location>
        <begin position="27"/>
        <end position="88"/>
    </location>
</feature>
<dbReference type="FunFam" id="3.40.50.970:FF:000053">
    <property type="entry name" value="Acetolactate synthase, mitochondrial"/>
    <property type="match status" value="1"/>
</dbReference>
<dbReference type="CDD" id="cd07035">
    <property type="entry name" value="TPP_PYR_POX_like"/>
    <property type="match status" value="1"/>
</dbReference>
<dbReference type="InterPro" id="IPR012000">
    <property type="entry name" value="Thiamin_PyroP_enz_cen_dom"/>
</dbReference>
<dbReference type="PANTHER" id="PTHR18968">
    <property type="entry name" value="THIAMINE PYROPHOSPHATE ENZYMES"/>
    <property type="match status" value="1"/>
</dbReference>
<comment type="cofactor">
    <cofactor evidence="12">
        <name>thiamine diphosphate</name>
        <dbReference type="ChEBI" id="CHEBI:58937"/>
    </cofactor>
    <text evidence="12">Binds 1 thiamine pyrophosphate per subunit.</text>
</comment>
<evidence type="ECO:0000256" key="5">
    <source>
        <dbReference type="ARBA" id="ARBA00022605"/>
    </source>
</evidence>
<protein>
    <recommendedName>
        <fullName evidence="4 12">Acetolactate synthase</fullName>
        <ecNumber evidence="4 12">2.2.1.6</ecNumber>
    </recommendedName>
</protein>
<evidence type="ECO:0000256" key="11">
    <source>
        <dbReference type="ARBA" id="ARBA00023304"/>
    </source>
</evidence>
<evidence type="ECO:0000256" key="4">
    <source>
        <dbReference type="ARBA" id="ARBA00013145"/>
    </source>
</evidence>
<dbReference type="AlphaFoldDB" id="A0A4U0TV74"/>
<dbReference type="CDD" id="cd02015">
    <property type="entry name" value="TPP_AHAS"/>
    <property type="match status" value="1"/>
</dbReference>
<evidence type="ECO:0000256" key="9">
    <source>
        <dbReference type="ARBA" id="ARBA00022946"/>
    </source>
</evidence>
<feature type="domain" description="Thiamine pyrophosphate enzyme central" evidence="14">
    <location>
        <begin position="308"/>
        <end position="450"/>
    </location>
</feature>
<evidence type="ECO:0000259" key="15">
    <source>
        <dbReference type="Pfam" id="PF02775"/>
    </source>
</evidence>
<comment type="pathway">
    <text evidence="1 12">Amino-acid biosynthesis; L-isoleucine biosynthesis; L-isoleucine from 2-oxobutanoate: step 1/4.</text>
</comment>
<dbReference type="Proteomes" id="UP000308549">
    <property type="component" value="Unassembled WGS sequence"/>
</dbReference>
<dbReference type="InterPro" id="IPR012846">
    <property type="entry name" value="Acetolactate_synth_lsu"/>
</dbReference>
<keyword evidence="9" id="KW-0809">Transit peptide</keyword>
<comment type="similarity">
    <text evidence="3 12">Belongs to the TPP enzyme family.</text>
</comment>
<dbReference type="InterPro" id="IPR011766">
    <property type="entry name" value="TPP_enzyme_TPP-bd"/>
</dbReference>
<evidence type="ECO:0000313" key="17">
    <source>
        <dbReference type="EMBL" id="TKA26164.1"/>
    </source>
</evidence>
<comment type="pathway">
    <text evidence="2 12">Amino-acid biosynthesis; L-valine biosynthesis; L-valine from pyruvate: step 1/4.</text>
</comment>
<dbReference type="GO" id="GO:0050660">
    <property type="term" value="F:flavin adenine dinucleotide binding"/>
    <property type="evidence" value="ECO:0007669"/>
    <property type="project" value="InterPro"/>
</dbReference>
<feature type="compositionally biased region" description="Basic and acidic residues" evidence="13">
    <location>
        <begin position="705"/>
        <end position="722"/>
    </location>
</feature>
<dbReference type="Pfam" id="PF00205">
    <property type="entry name" value="TPP_enzyme_M"/>
    <property type="match status" value="1"/>
</dbReference>
<dbReference type="SUPFAM" id="SSF52467">
    <property type="entry name" value="DHS-like NAD/FAD-binding domain"/>
    <property type="match status" value="1"/>
</dbReference>
<reference evidence="17 18" key="1">
    <citation type="submission" date="2017-03" db="EMBL/GenBank/DDBJ databases">
        <title>Genomes of endolithic fungi from Antarctica.</title>
        <authorList>
            <person name="Coleine C."/>
            <person name="Masonjones S."/>
            <person name="Stajich J.E."/>
        </authorList>
    </citation>
    <scope>NUCLEOTIDE SEQUENCE [LARGE SCALE GENOMIC DNA]</scope>
    <source>
        <strain evidence="17 18">CCFEE 6315</strain>
    </source>
</reference>
<dbReference type="UniPathway" id="UPA00049">
    <property type="reaction ID" value="UER00059"/>
</dbReference>
<comment type="caution">
    <text evidence="17">The sequence shown here is derived from an EMBL/GenBank/DDBJ whole genome shotgun (WGS) entry which is preliminary data.</text>
</comment>
<evidence type="ECO:0000256" key="8">
    <source>
        <dbReference type="ARBA" id="ARBA00022842"/>
    </source>
</evidence>
<evidence type="ECO:0000313" key="18">
    <source>
        <dbReference type="Proteomes" id="UP000308549"/>
    </source>
</evidence>
<evidence type="ECO:0000259" key="16">
    <source>
        <dbReference type="Pfam" id="PF02776"/>
    </source>
</evidence>
<dbReference type="GO" id="GO:0009099">
    <property type="term" value="P:L-valine biosynthetic process"/>
    <property type="evidence" value="ECO:0007669"/>
    <property type="project" value="UniProtKB-UniPathway"/>
</dbReference>
<evidence type="ECO:0000256" key="3">
    <source>
        <dbReference type="ARBA" id="ARBA00007812"/>
    </source>
</evidence>
<dbReference type="SUPFAM" id="SSF52518">
    <property type="entry name" value="Thiamin diphosphate-binding fold (THDP-binding)"/>
    <property type="match status" value="2"/>
</dbReference>
<dbReference type="GO" id="GO:0000287">
    <property type="term" value="F:magnesium ion binding"/>
    <property type="evidence" value="ECO:0007669"/>
    <property type="project" value="UniProtKB-UniRule"/>
</dbReference>
<dbReference type="InterPro" id="IPR045229">
    <property type="entry name" value="TPP_enz"/>
</dbReference>
<evidence type="ECO:0000256" key="7">
    <source>
        <dbReference type="ARBA" id="ARBA00022723"/>
    </source>
</evidence>
<feature type="domain" description="Thiamine pyrophosphate enzyme N-terminal TPP-binding" evidence="16">
    <location>
        <begin position="109"/>
        <end position="224"/>
    </location>
</feature>
<keyword evidence="11 12" id="KW-0100">Branched-chain amino acid biosynthesis</keyword>
<dbReference type="GO" id="GO:0003984">
    <property type="term" value="F:acetolactate synthase activity"/>
    <property type="evidence" value="ECO:0007669"/>
    <property type="project" value="UniProtKB-EC"/>
</dbReference>
<feature type="compositionally biased region" description="Basic and acidic residues" evidence="13">
    <location>
        <begin position="732"/>
        <end position="758"/>
    </location>
</feature>
<evidence type="ECO:0000256" key="1">
    <source>
        <dbReference type="ARBA" id="ARBA00004974"/>
    </source>
</evidence>
<keyword evidence="7 12" id="KW-0479">Metal-binding</keyword>
<proteinExistence type="inferred from homology"/>
<feature type="compositionally biased region" description="Low complexity" evidence="13">
    <location>
        <begin position="39"/>
        <end position="70"/>
    </location>
</feature>
<comment type="cofactor">
    <cofactor evidence="12">
        <name>Mg(2+)</name>
        <dbReference type="ChEBI" id="CHEBI:18420"/>
    </cofactor>
    <text evidence="12">Binds 1 Mg(2+) ion per subunit.</text>
</comment>
<dbReference type="UniPathway" id="UPA00047">
    <property type="reaction ID" value="UER00055"/>
</dbReference>
<dbReference type="GO" id="GO:0005739">
    <property type="term" value="C:mitochondrion"/>
    <property type="evidence" value="ECO:0007669"/>
    <property type="project" value="TreeGrafter"/>
</dbReference>
<comment type="catalytic activity">
    <reaction evidence="12">
        <text>2 pyruvate + H(+) = (2S)-2-acetolactate + CO2</text>
        <dbReference type="Rhea" id="RHEA:25249"/>
        <dbReference type="ChEBI" id="CHEBI:15361"/>
        <dbReference type="ChEBI" id="CHEBI:15378"/>
        <dbReference type="ChEBI" id="CHEBI:16526"/>
        <dbReference type="ChEBI" id="CHEBI:58476"/>
        <dbReference type="EC" id="2.2.1.6"/>
    </reaction>
</comment>
<evidence type="ECO:0000256" key="6">
    <source>
        <dbReference type="ARBA" id="ARBA00022679"/>
    </source>
</evidence>
<dbReference type="PANTHER" id="PTHR18968:SF13">
    <property type="entry name" value="ACETOLACTATE SYNTHASE CATALYTIC SUBUNIT, MITOCHONDRIAL"/>
    <property type="match status" value="1"/>
</dbReference>
<dbReference type="EMBL" id="NAJL01000030">
    <property type="protein sequence ID" value="TKA26164.1"/>
    <property type="molecule type" value="Genomic_DNA"/>
</dbReference>
<accession>A0A4U0TV74</accession>
<dbReference type="InterPro" id="IPR039368">
    <property type="entry name" value="AHAS_TPP"/>
</dbReference>
<keyword evidence="6 12" id="KW-0808">Transferase</keyword>
<dbReference type="OrthoDB" id="16262at2759"/>
<dbReference type="FunFam" id="3.40.50.1220:FF:000008">
    <property type="entry name" value="Acetolactate synthase"/>
    <property type="match status" value="1"/>
</dbReference>
<dbReference type="InterPro" id="IPR012001">
    <property type="entry name" value="Thiamin_PyroP_enz_TPP-bd_dom"/>
</dbReference>